<sequence length="445" mass="49039">MKKKSLMKAQLPGPVGKLLMERRERHVPRGPFNTANTFVSSGRGAILTDVDGNRFIDFAGAIGSLNAGHCPDTVVEAVKEQLDRYIHPCFHVMMYEPYIELAEKLNQITPGNHHKKTLLLNSGAEAVENAIKIARKYTGRKAVISFERGFHGRTYMAMSLTSKVKPYKYEFGPFVGETYKMNYPYYYRKPEGMTEEEHDMMCIRNLETFFLSEVSAEETAAIIMEPVQGEGGFVVPSKLFVKKVKEICDKYGILFIADEVQTGFGRTGKMFASEHFDVIPDIITMSKSLAAGFPISAVTGRAEVMDAPGVGEIGGTFGGSPLGCVAALKVIEMMETDDLPKRAAFIGEKIMSVFHRWTETYDAAGDARGLGAMTALELVKDRSTKAPDKELTQRIIQACIQKGLVIMGAGLYGNVIRVLSPLVISEEELDEGLNILEAVMAELCS</sequence>
<evidence type="ECO:0000256" key="7">
    <source>
        <dbReference type="ARBA" id="ARBA00022576"/>
    </source>
</evidence>
<evidence type="ECO:0000313" key="17">
    <source>
        <dbReference type="EMBL" id="SDY89934.1"/>
    </source>
</evidence>
<evidence type="ECO:0000256" key="16">
    <source>
        <dbReference type="RuleBase" id="RU003560"/>
    </source>
</evidence>
<keyword evidence="7 17" id="KW-0032">Aminotransferase</keyword>
<evidence type="ECO:0000256" key="12">
    <source>
        <dbReference type="ARBA" id="ARBA00030857"/>
    </source>
</evidence>
<dbReference type="GO" id="GO:0030170">
    <property type="term" value="F:pyridoxal phosphate binding"/>
    <property type="evidence" value="ECO:0007669"/>
    <property type="project" value="InterPro"/>
</dbReference>
<dbReference type="PROSITE" id="PS00600">
    <property type="entry name" value="AA_TRANSFER_CLASS_3"/>
    <property type="match status" value="1"/>
</dbReference>
<proteinExistence type="inferred from homology"/>
<evidence type="ECO:0000256" key="4">
    <source>
        <dbReference type="ARBA" id="ARBA00008954"/>
    </source>
</evidence>
<comment type="catalytic activity">
    <reaction evidence="1">
        <text>(S)-3-amino-2-methylpropanoate + 2-oxoglutarate = 2-methyl-3-oxopropanoate + L-glutamate</text>
        <dbReference type="Rhea" id="RHEA:13993"/>
        <dbReference type="ChEBI" id="CHEBI:16810"/>
        <dbReference type="ChEBI" id="CHEBI:29985"/>
        <dbReference type="ChEBI" id="CHEBI:57700"/>
        <dbReference type="ChEBI" id="CHEBI:58655"/>
        <dbReference type="EC" id="2.6.1.22"/>
    </reaction>
</comment>
<dbReference type="InterPro" id="IPR015421">
    <property type="entry name" value="PyrdxlP-dep_Trfase_major"/>
</dbReference>
<dbReference type="InterPro" id="IPR050103">
    <property type="entry name" value="Class-III_PLP-dep_AT"/>
</dbReference>
<dbReference type="PANTHER" id="PTHR11986:SF58">
    <property type="entry name" value="LEUCINE_METHIONINE RACEMASE"/>
    <property type="match status" value="1"/>
</dbReference>
<dbReference type="PANTHER" id="PTHR11986">
    <property type="entry name" value="AMINOTRANSFERASE CLASS III"/>
    <property type="match status" value="1"/>
</dbReference>
<keyword evidence="8 17" id="KW-0808">Transferase</keyword>
<organism evidence="17 18">
    <name type="scientific">Evansella caseinilytica</name>
    <dbReference type="NCBI Taxonomy" id="1503961"/>
    <lineage>
        <taxon>Bacteria</taxon>
        <taxon>Bacillati</taxon>
        <taxon>Bacillota</taxon>
        <taxon>Bacilli</taxon>
        <taxon>Bacillales</taxon>
        <taxon>Bacillaceae</taxon>
        <taxon>Evansella</taxon>
    </lineage>
</organism>
<keyword evidence="18" id="KW-1185">Reference proteome</keyword>
<evidence type="ECO:0000256" key="14">
    <source>
        <dbReference type="ARBA" id="ARBA00048021"/>
    </source>
</evidence>
<evidence type="ECO:0000256" key="2">
    <source>
        <dbReference type="ARBA" id="ARBA00001933"/>
    </source>
</evidence>
<dbReference type="FunFam" id="3.40.640.10:FF:000013">
    <property type="entry name" value="4-aminobutyrate aminotransferase"/>
    <property type="match status" value="1"/>
</dbReference>
<dbReference type="OrthoDB" id="9807885at2"/>
<evidence type="ECO:0000256" key="6">
    <source>
        <dbReference type="ARBA" id="ARBA00012912"/>
    </source>
</evidence>
<dbReference type="InterPro" id="IPR049704">
    <property type="entry name" value="Aminotrans_3_PPA_site"/>
</dbReference>
<dbReference type="Pfam" id="PF00202">
    <property type="entry name" value="Aminotran_3"/>
    <property type="match status" value="1"/>
</dbReference>
<evidence type="ECO:0000256" key="9">
    <source>
        <dbReference type="ARBA" id="ARBA00022898"/>
    </source>
</evidence>
<reference evidence="18" key="1">
    <citation type="submission" date="2016-10" db="EMBL/GenBank/DDBJ databases">
        <authorList>
            <person name="Varghese N."/>
            <person name="Submissions S."/>
        </authorList>
    </citation>
    <scope>NUCLEOTIDE SEQUENCE [LARGE SCALE GENOMIC DNA]</scope>
    <source>
        <strain evidence="18">SP</strain>
    </source>
</reference>
<dbReference type="InterPro" id="IPR015422">
    <property type="entry name" value="PyrdxlP-dep_Trfase_small"/>
</dbReference>
<dbReference type="GO" id="GO:0042802">
    <property type="term" value="F:identical protein binding"/>
    <property type="evidence" value="ECO:0007669"/>
    <property type="project" value="TreeGrafter"/>
</dbReference>
<evidence type="ECO:0000256" key="10">
    <source>
        <dbReference type="ARBA" id="ARBA00029760"/>
    </source>
</evidence>
<dbReference type="SUPFAM" id="SSF53383">
    <property type="entry name" value="PLP-dependent transferases"/>
    <property type="match status" value="1"/>
</dbReference>
<evidence type="ECO:0000256" key="8">
    <source>
        <dbReference type="ARBA" id="ARBA00022679"/>
    </source>
</evidence>
<dbReference type="NCBIfam" id="TIGR00700">
    <property type="entry name" value="GABAtrnsam"/>
    <property type="match status" value="1"/>
</dbReference>
<dbReference type="GO" id="GO:0047298">
    <property type="term" value="F:(S)-3-amino-2-methylpropionate transaminase activity"/>
    <property type="evidence" value="ECO:0007669"/>
    <property type="project" value="UniProtKB-EC"/>
</dbReference>
<comment type="cofactor">
    <cofactor evidence="2">
        <name>pyridoxal 5'-phosphate</name>
        <dbReference type="ChEBI" id="CHEBI:597326"/>
    </cofactor>
</comment>
<dbReference type="InterPro" id="IPR004632">
    <property type="entry name" value="4NH2But_aminotransferase_bac"/>
</dbReference>
<dbReference type="CDD" id="cd00610">
    <property type="entry name" value="OAT_like"/>
    <property type="match status" value="1"/>
</dbReference>
<evidence type="ECO:0000256" key="3">
    <source>
        <dbReference type="ARBA" id="ARBA00005176"/>
    </source>
</evidence>
<dbReference type="STRING" id="1503961.SAMN05421736_104127"/>
<comment type="catalytic activity">
    <reaction evidence="14">
        <text>4-aminobutanoate + 2-oxoglutarate = succinate semialdehyde + L-glutamate</text>
        <dbReference type="Rhea" id="RHEA:23352"/>
        <dbReference type="ChEBI" id="CHEBI:16810"/>
        <dbReference type="ChEBI" id="CHEBI:29985"/>
        <dbReference type="ChEBI" id="CHEBI:57706"/>
        <dbReference type="ChEBI" id="CHEBI:59888"/>
        <dbReference type="EC" id="2.6.1.19"/>
    </reaction>
</comment>
<dbReference type="GO" id="GO:0034386">
    <property type="term" value="F:4-aminobutyrate:2-oxoglutarate transaminase activity"/>
    <property type="evidence" value="ECO:0007669"/>
    <property type="project" value="UniProtKB-EC"/>
</dbReference>
<evidence type="ECO:0000256" key="13">
    <source>
        <dbReference type="ARBA" id="ARBA00031787"/>
    </source>
</evidence>
<dbReference type="InterPro" id="IPR015424">
    <property type="entry name" value="PyrdxlP-dep_Trfase"/>
</dbReference>
<comment type="similarity">
    <text evidence="4 16">Belongs to the class-III pyridoxal-phosphate-dependent aminotransferase family.</text>
</comment>
<dbReference type="GO" id="GO:0009448">
    <property type="term" value="P:gamma-aminobutyric acid metabolic process"/>
    <property type="evidence" value="ECO:0007669"/>
    <property type="project" value="InterPro"/>
</dbReference>
<evidence type="ECO:0000256" key="1">
    <source>
        <dbReference type="ARBA" id="ARBA00001750"/>
    </source>
</evidence>
<evidence type="ECO:0000256" key="5">
    <source>
        <dbReference type="ARBA" id="ARBA00012876"/>
    </source>
</evidence>
<dbReference type="AlphaFoldDB" id="A0A1H3NM93"/>
<evidence type="ECO:0000256" key="11">
    <source>
        <dbReference type="ARBA" id="ARBA00030204"/>
    </source>
</evidence>
<accession>A0A1H3NM93</accession>
<dbReference type="Proteomes" id="UP000198935">
    <property type="component" value="Unassembled WGS sequence"/>
</dbReference>
<evidence type="ECO:0000256" key="15">
    <source>
        <dbReference type="ARBA" id="ARBA00050054"/>
    </source>
</evidence>
<dbReference type="EC" id="2.6.1.19" evidence="6"/>
<keyword evidence="9 16" id="KW-0663">Pyridoxal phosphate</keyword>
<dbReference type="InterPro" id="IPR005814">
    <property type="entry name" value="Aminotrans_3"/>
</dbReference>
<dbReference type="PIRSF" id="PIRSF000521">
    <property type="entry name" value="Transaminase_4ab_Lys_Orn"/>
    <property type="match status" value="1"/>
</dbReference>
<evidence type="ECO:0000313" key="18">
    <source>
        <dbReference type="Proteomes" id="UP000198935"/>
    </source>
</evidence>
<name>A0A1H3NM93_9BACI</name>
<dbReference type="EC" id="2.6.1.22" evidence="5"/>
<dbReference type="Gene3D" id="3.90.1150.10">
    <property type="entry name" value="Aspartate Aminotransferase, domain 1"/>
    <property type="match status" value="1"/>
</dbReference>
<comment type="pathway">
    <text evidence="3">Amino-acid degradation; 4-aminobutanoate degradation.</text>
</comment>
<gene>
    <name evidence="17" type="ORF">SAMN05421736_104127</name>
</gene>
<protein>
    <recommendedName>
        <fullName evidence="12">(S)-3-amino-2-methylpropionate transaminase</fullName>
        <ecNumber evidence="6">2.6.1.19</ecNumber>
        <ecNumber evidence="5">2.6.1.22</ecNumber>
    </recommendedName>
    <alternativeName>
        <fullName evidence="13">GABA aminotransferase</fullName>
    </alternativeName>
    <alternativeName>
        <fullName evidence="11">Gamma-amino-N-butyrate transaminase</fullName>
    </alternativeName>
    <alternativeName>
        <fullName evidence="15">Glutamate:succinic semialdehyde transaminase</fullName>
    </alternativeName>
    <alternativeName>
        <fullName evidence="10">L-AIBAT</fullName>
    </alternativeName>
</protein>
<dbReference type="EMBL" id="FNPI01000004">
    <property type="protein sequence ID" value="SDY89934.1"/>
    <property type="molecule type" value="Genomic_DNA"/>
</dbReference>
<dbReference type="Gene3D" id="3.40.640.10">
    <property type="entry name" value="Type I PLP-dependent aspartate aminotransferase-like (Major domain)"/>
    <property type="match status" value="1"/>
</dbReference>